<dbReference type="InterPro" id="IPR029023">
    <property type="entry name" value="Tensin_phosphatase"/>
</dbReference>
<dbReference type="Gene3D" id="3.30.505.10">
    <property type="entry name" value="SH2 domain"/>
    <property type="match status" value="1"/>
</dbReference>
<feature type="domain" description="C2 tensin-type" evidence="13">
    <location>
        <begin position="82"/>
        <end position="219"/>
    </location>
</feature>
<dbReference type="Pfam" id="PF08416">
    <property type="entry name" value="PTB"/>
    <property type="match status" value="1"/>
</dbReference>
<evidence type="ECO:0000256" key="3">
    <source>
        <dbReference type="ARBA" id="ARBA00022553"/>
    </source>
</evidence>
<evidence type="ECO:0000259" key="13">
    <source>
        <dbReference type="PROSITE" id="PS51182"/>
    </source>
</evidence>
<evidence type="ECO:0000256" key="7">
    <source>
        <dbReference type="ARBA" id="ARBA00022999"/>
    </source>
</evidence>
<evidence type="ECO:0000256" key="4">
    <source>
        <dbReference type="ARBA" id="ARBA00022801"/>
    </source>
</evidence>
<dbReference type="Pfam" id="PF00017">
    <property type="entry name" value="SH2"/>
    <property type="match status" value="1"/>
</dbReference>
<feature type="domain" description="SH2" evidence="11">
    <location>
        <begin position="809"/>
        <end position="919"/>
    </location>
</feature>
<dbReference type="PANTHER" id="PTHR45734:SF5">
    <property type="entry name" value="TENSIN-3"/>
    <property type="match status" value="1"/>
</dbReference>
<dbReference type="InterPro" id="IPR013625">
    <property type="entry name" value="PTB"/>
</dbReference>
<keyword evidence="15" id="KW-1185">Reference proteome</keyword>
<protein>
    <recommendedName>
        <fullName evidence="16">Tensin 3</fullName>
    </recommendedName>
</protein>
<evidence type="ECO:0000259" key="12">
    <source>
        <dbReference type="PROSITE" id="PS51181"/>
    </source>
</evidence>
<keyword evidence="7 8" id="KW-0727">SH2 domain</keyword>
<dbReference type="InterPro" id="IPR029021">
    <property type="entry name" value="Prot-tyrosine_phosphatase-like"/>
</dbReference>
<dbReference type="FunFam" id="3.30.505.10:FF:000002">
    <property type="entry name" value="Tensin 1"/>
    <property type="match status" value="1"/>
</dbReference>
<feature type="compositionally biased region" description="Low complexity" evidence="9">
    <location>
        <begin position="781"/>
        <end position="793"/>
    </location>
</feature>
<keyword evidence="5" id="KW-0904">Protein phosphatase</keyword>
<evidence type="ECO:0008006" key="16">
    <source>
        <dbReference type="Google" id="ProtNLM"/>
    </source>
</evidence>
<dbReference type="SMART" id="SM00462">
    <property type="entry name" value="PTB"/>
    <property type="match status" value="1"/>
</dbReference>
<keyword evidence="6" id="KW-0965">Cell junction</keyword>
<feature type="domain" description="Phosphatase tensin-type" evidence="12">
    <location>
        <begin position="1"/>
        <end position="177"/>
    </location>
</feature>
<dbReference type="FunFam" id="2.30.29.30:FF:000039">
    <property type="entry name" value="Tensin 1"/>
    <property type="match status" value="1"/>
</dbReference>
<dbReference type="InterPro" id="IPR006020">
    <property type="entry name" value="PTB/PI_dom"/>
</dbReference>
<gene>
    <name evidence="14" type="ORF">QTP70_021967</name>
</gene>
<evidence type="ECO:0000256" key="6">
    <source>
        <dbReference type="ARBA" id="ARBA00022949"/>
    </source>
</evidence>
<dbReference type="PROSITE" id="PS51182">
    <property type="entry name" value="C2_TENSIN"/>
    <property type="match status" value="1"/>
</dbReference>
<evidence type="ECO:0000256" key="2">
    <source>
        <dbReference type="ARBA" id="ARBA00007881"/>
    </source>
</evidence>
<proteinExistence type="inferred from homology"/>
<evidence type="ECO:0000259" key="10">
    <source>
        <dbReference type="PROSITE" id="PS01179"/>
    </source>
</evidence>
<dbReference type="InterPro" id="IPR014020">
    <property type="entry name" value="Tensin_C2-dom"/>
</dbReference>
<feature type="compositionally biased region" description="Polar residues" evidence="9">
    <location>
        <begin position="765"/>
        <end position="780"/>
    </location>
</feature>
<dbReference type="Pfam" id="PF10409">
    <property type="entry name" value="PTEN_C2"/>
    <property type="match status" value="1"/>
</dbReference>
<evidence type="ECO:0000313" key="15">
    <source>
        <dbReference type="Proteomes" id="UP001274896"/>
    </source>
</evidence>
<feature type="region of interest" description="Disordered" evidence="9">
    <location>
        <begin position="633"/>
        <end position="720"/>
    </location>
</feature>
<dbReference type="PROSITE" id="PS51181">
    <property type="entry name" value="PPASE_TENSIN"/>
    <property type="match status" value="1"/>
</dbReference>
<evidence type="ECO:0000256" key="5">
    <source>
        <dbReference type="ARBA" id="ARBA00022912"/>
    </source>
</evidence>
<dbReference type="Proteomes" id="UP001274896">
    <property type="component" value="Unassembled WGS sequence"/>
</dbReference>
<evidence type="ECO:0000256" key="1">
    <source>
        <dbReference type="ARBA" id="ARBA00004246"/>
    </source>
</evidence>
<dbReference type="Gene3D" id="2.30.29.30">
    <property type="entry name" value="Pleckstrin-homology domain (PH domain)/Phosphotyrosine-binding domain (PTB)"/>
    <property type="match status" value="1"/>
</dbReference>
<dbReference type="SMART" id="SM01326">
    <property type="entry name" value="PTEN_C2"/>
    <property type="match status" value="1"/>
</dbReference>
<dbReference type="SUPFAM" id="SSF55550">
    <property type="entry name" value="SH2 domain"/>
    <property type="match status" value="1"/>
</dbReference>
<dbReference type="InterPro" id="IPR036860">
    <property type="entry name" value="SH2_dom_sf"/>
</dbReference>
<dbReference type="PROSITE" id="PS50001">
    <property type="entry name" value="SH2"/>
    <property type="match status" value="1"/>
</dbReference>
<dbReference type="InterPro" id="IPR000980">
    <property type="entry name" value="SH2"/>
</dbReference>
<keyword evidence="3" id="KW-0597">Phosphoprotein</keyword>
<dbReference type="SUPFAM" id="SSF50729">
    <property type="entry name" value="PH domain-like"/>
    <property type="match status" value="1"/>
</dbReference>
<comment type="subcellular location">
    <subcellularLocation>
        <location evidence="1">Cell junction</location>
        <location evidence="1">Focal adhesion</location>
    </subcellularLocation>
</comment>
<dbReference type="Gene3D" id="3.90.190.10">
    <property type="entry name" value="Protein tyrosine phosphatase superfamily"/>
    <property type="match status" value="1"/>
</dbReference>
<feature type="domain" description="PID" evidence="10">
    <location>
        <begin position="971"/>
        <end position="1096"/>
    </location>
</feature>
<dbReference type="SUPFAM" id="SSF49562">
    <property type="entry name" value="C2 domain (Calcium/lipid-binding domain, CaLB)"/>
    <property type="match status" value="1"/>
</dbReference>
<dbReference type="SMART" id="SM00252">
    <property type="entry name" value="SH2"/>
    <property type="match status" value="1"/>
</dbReference>
<evidence type="ECO:0000259" key="11">
    <source>
        <dbReference type="PROSITE" id="PS50001"/>
    </source>
</evidence>
<evidence type="ECO:0000313" key="14">
    <source>
        <dbReference type="EMBL" id="KAK3516578.1"/>
    </source>
</evidence>
<dbReference type="EMBL" id="JAUCMX010000019">
    <property type="protein sequence ID" value="KAK3516578.1"/>
    <property type="molecule type" value="Genomic_DNA"/>
</dbReference>
<accession>A0AAE0Q8Z0</accession>
<organism evidence="14 15">
    <name type="scientific">Hemibagrus guttatus</name>
    <dbReference type="NCBI Taxonomy" id="175788"/>
    <lineage>
        <taxon>Eukaryota</taxon>
        <taxon>Metazoa</taxon>
        <taxon>Chordata</taxon>
        <taxon>Craniata</taxon>
        <taxon>Vertebrata</taxon>
        <taxon>Euteleostomi</taxon>
        <taxon>Actinopterygii</taxon>
        <taxon>Neopterygii</taxon>
        <taxon>Teleostei</taxon>
        <taxon>Ostariophysi</taxon>
        <taxon>Siluriformes</taxon>
        <taxon>Bagridae</taxon>
        <taxon>Hemibagrus</taxon>
    </lineage>
</organism>
<dbReference type="CDD" id="cd01213">
    <property type="entry name" value="PTB_tensin"/>
    <property type="match status" value="1"/>
</dbReference>
<evidence type="ECO:0000256" key="8">
    <source>
        <dbReference type="PROSITE-ProRule" id="PRU00191"/>
    </source>
</evidence>
<sequence>MMAEGREFDLNYITERIIAVSFNHTCLEKTYLHNLYNITQMLQSKHSDNYMICVKPGHYNISVIDTHVFSQVLDFGWPEQHAPSLHLMCSLCKSIDNWLNTHSEHVLLLHCRGTKDRIGVAISSYINLPSIFSSQVSVGLTDKVYFALEPPQLLKGDIMIVCYHKNVAKRSRETVFRIQFHTGTLHGHPAVFHKKDLDLANTDPRFSEEGEVELIFSEKMAKIPGFPQVALYKGSVGWKNSSAVIIDYDILDPLVHWDTYENITAGAQLTECATSSVSSDSGLSTTSLCTGAAGAGLHSQKATLQGSMAGEPPRAQVLTSEIAITSDGDERATENLHYIDPAFHMNGQSMSAQRETNILDDDDESTSVAIVSDSKETGFKLPVLSRHEYSAQSEDAGDGVLLDDTRTCTHTSSSSDQTHIWVKQQQLVSVSSYMYNMSNRLEQKVQSGINKDSLEAEPEADKDDEFASLALDIDQSIEQLNQLILDLDPEFEPVPTLARGHGTCSTTNGVGYLVGQAKSSQSGKISSVTNSSTELLCSGGISRLLMSLHPGAAKCGGLYSTDTVDYGDFSHETDSLLWVDLNQPPLTPSFPLTPPTPYVKGVYDFSRVSLSSPPGTQHLLSRTQQESRGYVDNMTHSSVSSDGDLFHSEVTSRPAPCQRGFGSMRSVSTSSPLPNIDSPVPAHSWLESGSNTPLSYYTPQPSPPPSLSTPNAHSSPRALPSSFDVGNLELSLLEAMEGLESLGLNGRQPPLLPQKRRGIDGGELSLNSPFRLSGGSNNNGSPTASSPSPDSFSSKAVNVKFVQDTSKFWYKPDISREQAIALLKDKEPGAFIVRDSHSFRGAYGLAMKVATPPPSVLQQSKKVGDLTSELVRHFLIECTQKGVRLKGCPNEPYFGSLTALVCQHSITPLALPCKLIIPDRAFFNLKITAIFLYNPTTFSLTDPLEEMNESQGQTSTNSATELLKQGAACNVWFLGSVELESLTGVQAVQKATTVSLSQDPSTTSTIVHFKVSAQGITLTDNQRKLFFRRHYPVNTVIFCALDPQDRKWTRDGCSNAKIFGFVARKSGSNTGNVCHLFAEHDPEQPASAIVNFVSKVMIGSQKAK</sequence>
<dbReference type="InterPro" id="IPR035012">
    <property type="entry name" value="Tensin-like_SH2"/>
</dbReference>
<comment type="similarity">
    <text evidence="2">Belongs to the PTEN phosphatase protein family.</text>
</comment>
<dbReference type="GO" id="GO:0004721">
    <property type="term" value="F:phosphoprotein phosphatase activity"/>
    <property type="evidence" value="ECO:0007669"/>
    <property type="project" value="UniProtKB-KW"/>
</dbReference>
<dbReference type="InterPro" id="IPR051484">
    <property type="entry name" value="Tensin_PTEN_phosphatase"/>
</dbReference>
<name>A0AAE0Q8Z0_9TELE</name>
<dbReference type="PROSITE" id="PS01179">
    <property type="entry name" value="PID"/>
    <property type="match status" value="1"/>
</dbReference>
<evidence type="ECO:0000256" key="9">
    <source>
        <dbReference type="SAM" id="MobiDB-lite"/>
    </source>
</evidence>
<reference evidence="14" key="1">
    <citation type="submission" date="2023-06" db="EMBL/GenBank/DDBJ databases">
        <title>Male Hemibagrus guttatus genome.</title>
        <authorList>
            <person name="Bian C."/>
        </authorList>
    </citation>
    <scope>NUCLEOTIDE SEQUENCE</scope>
    <source>
        <strain evidence="14">Male_cb2023</strain>
        <tissue evidence="14">Muscle</tissue>
    </source>
</reference>
<dbReference type="SUPFAM" id="SSF52799">
    <property type="entry name" value="(Phosphotyrosine protein) phosphatases II"/>
    <property type="match status" value="1"/>
</dbReference>
<keyword evidence="4" id="KW-0378">Hydrolase</keyword>
<dbReference type="InterPro" id="IPR011993">
    <property type="entry name" value="PH-like_dom_sf"/>
</dbReference>
<dbReference type="AlphaFoldDB" id="A0AAE0Q8Z0"/>
<dbReference type="CDD" id="cd09927">
    <property type="entry name" value="SH2_Tensin_like"/>
    <property type="match status" value="1"/>
</dbReference>
<dbReference type="PANTHER" id="PTHR45734">
    <property type="entry name" value="TENSIN"/>
    <property type="match status" value="1"/>
</dbReference>
<comment type="caution">
    <text evidence="14">The sequence shown here is derived from an EMBL/GenBank/DDBJ whole genome shotgun (WGS) entry which is preliminary data.</text>
</comment>
<dbReference type="GO" id="GO:0005925">
    <property type="term" value="C:focal adhesion"/>
    <property type="evidence" value="ECO:0007669"/>
    <property type="project" value="UniProtKB-SubCell"/>
</dbReference>
<feature type="region of interest" description="Disordered" evidence="9">
    <location>
        <begin position="743"/>
        <end position="793"/>
    </location>
</feature>
<dbReference type="InterPro" id="IPR033929">
    <property type="entry name" value="Tensin_PTB"/>
</dbReference>
<dbReference type="InterPro" id="IPR035892">
    <property type="entry name" value="C2_domain_sf"/>
</dbReference>